<accession>A0ABV5W0Z2</accession>
<feature type="domain" description="Transcription regulator PadR N-terminal" evidence="2">
    <location>
        <begin position="44"/>
        <end position="112"/>
    </location>
</feature>
<gene>
    <name evidence="3" type="ORF">ACFFNY_21715</name>
</gene>
<comment type="caution">
    <text evidence="3">The sequence shown here is derived from an EMBL/GenBank/DDBJ whole genome shotgun (WGS) entry which is preliminary data.</text>
</comment>
<feature type="compositionally biased region" description="Basic and acidic residues" evidence="1">
    <location>
        <begin position="1"/>
        <end position="17"/>
    </location>
</feature>
<proteinExistence type="predicted"/>
<dbReference type="InterPro" id="IPR036390">
    <property type="entry name" value="WH_DNA-bd_sf"/>
</dbReference>
<evidence type="ECO:0000256" key="1">
    <source>
        <dbReference type="SAM" id="MobiDB-lite"/>
    </source>
</evidence>
<dbReference type="Proteomes" id="UP001589619">
    <property type="component" value="Unassembled WGS sequence"/>
</dbReference>
<feature type="region of interest" description="Disordered" evidence="1">
    <location>
        <begin position="182"/>
        <end position="220"/>
    </location>
</feature>
<dbReference type="SUPFAM" id="SSF46785">
    <property type="entry name" value="Winged helix' DNA-binding domain"/>
    <property type="match status" value="1"/>
</dbReference>
<evidence type="ECO:0000313" key="3">
    <source>
        <dbReference type="EMBL" id="MFB9754195.1"/>
    </source>
</evidence>
<dbReference type="PANTHER" id="PTHR43252">
    <property type="entry name" value="TRANSCRIPTIONAL REGULATOR YQJI"/>
    <property type="match status" value="1"/>
</dbReference>
<reference evidence="3 4" key="1">
    <citation type="submission" date="2024-09" db="EMBL/GenBank/DDBJ databases">
        <authorList>
            <person name="Sun Q."/>
            <person name="Mori K."/>
        </authorList>
    </citation>
    <scope>NUCLEOTIDE SEQUENCE [LARGE SCALE GENOMIC DNA]</scope>
    <source>
        <strain evidence="3 4">JCM 12520</strain>
    </source>
</reference>
<organism evidence="3 4">
    <name type="scientific">Paenibacillus hodogayensis</name>
    <dbReference type="NCBI Taxonomy" id="279208"/>
    <lineage>
        <taxon>Bacteria</taxon>
        <taxon>Bacillati</taxon>
        <taxon>Bacillota</taxon>
        <taxon>Bacilli</taxon>
        <taxon>Bacillales</taxon>
        <taxon>Paenibacillaceae</taxon>
        <taxon>Paenibacillus</taxon>
    </lineage>
</organism>
<protein>
    <submittedName>
        <fullName evidence="3">PadR family transcriptional regulator</fullName>
    </submittedName>
</protein>
<dbReference type="Pfam" id="PF03551">
    <property type="entry name" value="PadR"/>
    <property type="match status" value="1"/>
</dbReference>
<evidence type="ECO:0000259" key="2">
    <source>
        <dbReference type="Pfam" id="PF03551"/>
    </source>
</evidence>
<dbReference type="EMBL" id="JBHMAG010000014">
    <property type="protein sequence ID" value="MFB9754195.1"/>
    <property type="molecule type" value="Genomic_DNA"/>
</dbReference>
<dbReference type="InterPro" id="IPR005149">
    <property type="entry name" value="Tscrpt_reg_PadR_N"/>
</dbReference>
<sequence>MKHGNREGPGRRGEHCRPGGGWEHGDWGGSGRRFFGRGYMKFALLELLEKEPMHGYQMMKALEEKSDGHYTPSAGSIYPTLQMLDDRGWIESDEAEGKKIYRPTKAGLEGLEEWRLRERKPRGSFPTDGQSAPSAREKRLADGFELIRLLTKAERRAAFDPAYAERVQRFVDDSLRQLRELLRDRHEEGDRDGRKGEERRGGTMEEPGELRDDRQEERDP</sequence>
<name>A0ABV5W0Z2_9BACL</name>
<feature type="region of interest" description="Disordered" evidence="1">
    <location>
        <begin position="1"/>
        <end position="23"/>
    </location>
</feature>
<evidence type="ECO:0000313" key="4">
    <source>
        <dbReference type="Proteomes" id="UP001589619"/>
    </source>
</evidence>
<keyword evidence="4" id="KW-1185">Reference proteome</keyword>
<dbReference type="Gene3D" id="1.10.10.10">
    <property type="entry name" value="Winged helix-like DNA-binding domain superfamily/Winged helix DNA-binding domain"/>
    <property type="match status" value="1"/>
</dbReference>
<dbReference type="InterPro" id="IPR036388">
    <property type="entry name" value="WH-like_DNA-bd_sf"/>
</dbReference>
<dbReference type="PANTHER" id="PTHR43252:SF2">
    <property type="entry name" value="TRANSCRIPTION REGULATOR, PADR-LIKE FAMILY"/>
    <property type="match status" value="1"/>
</dbReference>
<dbReference type="RefSeq" id="WP_344914132.1">
    <property type="nucleotide sequence ID" value="NZ_BAAAYO010000013.1"/>
</dbReference>